<protein>
    <recommendedName>
        <fullName evidence="3">Glutathione synthase</fullName>
    </recommendedName>
</protein>
<sequence length="421" mass="46998">MCENLDKVDGNIDQEFDELYRQCERFSKHKKDLHSLKLKKLRKAGKPRVKRLSGSLTSHDQDWSGLSTGASPAACDGWEPEVESGEIGDDRRNTGQEEEEKFCMEQDSADSKEEEDEELTLLDDDEGTIDDTSTYRVTRTVSSVHVHRLGHQTLPSKTNRSHRTLKRRLREPSLKYLSQSADGLKGQNNVLPLFCDPTEHLGGVWQSIVVEKDERPCDGRYPRRAVVCWCIEIMELVVPLPLDPSTLGSLTASAKDYAVLSGLAYLTDDPGDKPDLVSFAPFALLPSPVPRALFDQARAVQQDFNLLVHRVSHDRAFLTRCLSSVVKVDNFTAALFDIYEQVQEEGVTQPICLGLHRSDYLLDTTNNTVIRTNGVTANRELQLKQTEINTIAAAGAGFGEKIASVHKHVLSLLGISNAYKH</sequence>
<dbReference type="PANTHER" id="PTHR11130">
    <property type="entry name" value="GLUTATHIONE SYNTHETASE"/>
    <property type="match status" value="1"/>
</dbReference>
<dbReference type="InterPro" id="IPR014049">
    <property type="entry name" value="Glutathione_synthase_N_euk"/>
</dbReference>
<feature type="compositionally biased region" description="Polar residues" evidence="1">
    <location>
        <begin position="54"/>
        <end position="70"/>
    </location>
</feature>
<dbReference type="eggNOG" id="KOG0021">
    <property type="taxonomic scope" value="Eukaryota"/>
</dbReference>
<reference evidence="2" key="1">
    <citation type="journal article" date="2008" name="Nature">
        <title>The amphioxus genome and the evolution of the chordate karyotype.</title>
        <authorList>
            <consortium name="US DOE Joint Genome Institute (JGI-PGF)"/>
            <person name="Putnam N.H."/>
            <person name="Butts T."/>
            <person name="Ferrier D.E.K."/>
            <person name="Furlong R.F."/>
            <person name="Hellsten U."/>
            <person name="Kawashima T."/>
            <person name="Robinson-Rechavi M."/>
            <person name="Shoguchi E."/>
            <person name="Terry A."/>
            <person name="Yu J.-K."/>
            <person name="Benito-Gutierrez E.L."/>
            <person name="Dubchak I."/>
            <person name="Garcia-Fernandez J."/>
            <person name="Gibson-Brown J.J."/>
            <person name="Grigoriev I.V."/>
            <person name="Horton A.C."/>
            <person name="de Jong P.J."/>
            <person name="Jurka J."/>
            <person name="Kapitonov V.V."/>
            <person name="Kohara Y."/>
            <person name="Kuroki Y."/>
            <person name="Lindquist E."/>
            <person name="Lucas S."/>
            <person name="Osoegawa K."/>
            <person name="Pennacchio L.A."/>
            <person name="Salamov A.A."/>
            <person name="Satou Y."/>
            <person name="Sauka-Spengler T."/>
            <person name="Schmutz J."/>
            <person name="Shin-I T."/>
            <person name="Toyoda A."/>
            <person name="Bronner-Fraser M."/>
            <person name="Fujiyama A."/>
            <person name="Holland L.Z."/>
            <person name="Holland P.W.H."/>
            <person name="Satoh N."/>
            <person name="Rokhsar D.S."/>
        </authorList>
    </citation>
    <scope>NUCLEOTIDE SEQUENCE [LARGE SCALE GENOMIC DNA]</scope>
    <source>
        <strain evidence="2">S238N-H82</strain>
        <tissue evidence="2">Testes</tissue>
    </source>
</reference>
<dbReference type="Gene3D" id="3.30.470.20">
    <property type="entry name" value="ATP-grasp fold, B domain"/>
    <property type="match status" value="1"/>
</dbReference>
<dbReference type="InterPro" id="IPR005615">
    <property type="entry name" value="Glutathione_synthase"/>
</dbReference>
<organism>
    <name type="scientific">Branchiostoma floridae</name>
    <name type="common">Florida lancelet</name>
    <name type="synonym">Amphioxus</name>
    <dbReference type="NCBI Taxonomy" id="7739"/>
    <lineage>
        <taxon>Eukaryota</taxon>
        <taxon>Metazoa</taxon>
        <taxon>Chordata</taxon>
        <taxon>Cephalochordata</taxon>
        <taxon>Leptocardii</taxon>
        <taxon>Amphioxiformes</taxon>
        <taxon>Branchiostomatidae</taxon>
        <taxon>Branchiostoma</taxon>
    </lineage>
</organism>
<dbReference type="EMBL" id="GG666511">
    <property type="protein sequence ID" value="EEN60640.1"/>
    <property type="molecule type" value="Genomic_DNA"/>
</dbReference>
<evidence type="ECO:0000256" key="1">
    <source>
        <dbReference type="SAM" id="MobiDB-lite"/>
    </source>
</evidence>
<evidence type="ECO:0000313" key="2">
    <source>
        <dbReference type="EMBL" id="EEN60640.1"/>
    </source>
</evidence>
<feature type="compositionally biased region" description="Acidic residues" evidence="1">
    <location>
        <begin position="78"/>
        <end position="87"/>
    </location>
</feature>
<name>C3YGB9_BRAFL</name>
<dbReference type="Pfam" id="PF03917">
    <property type="entry name" value="GSH_synth_ATP"/>
    <property type="match status" value="1"/>
</dbReference>
<dbReference type="PANTHER" id="PTHR11130:SF0">
    <property type="entry name" value="GLUTATHIONE SYNTHETASE"/>
    <property type="match status" value="1"/>
</dbReference>
<dbReference type="InParanoid" id="C3YGB9"/>
<gene>
    <name evidence="2" type="ORF">BRAFLDRAFT_126785</name>
</gene>
<evidence type="ECO:0008006" key="3">
    <source>
        <dbReference type="Google" id="ProtNLM"/>
    </source>
</evidence>
<dbReference type="Gene3D" id="3.30.1490.80">
    <property type="match status" value="1"/>
</dbReference>
<feature type="compositionally biased region" description="Basic residues" evidence="1">
    <location>
        <begin position="42"/>
        <end position="51"/>
    </location>
</feature>
<dbReference type="AlphaFoldDB" id="C3YGB9"/>
<feature type="non-terminal residue" evidence="2">
    <location>
        <position position="421"/>
    </location>
</feature>
<dbReference type="GO" id="GO:0004363">
    <property type="term" value="F:glutathione synthase activity"/>
    <property type="evidence" value="ECO:0007669"/>
    <property type="project" value="InterPro"/>
</dbReference>
<dbReference type="GO" id="GO:0005524">
    <property type="term" value="F:ATP binding"/>
    <property type="evidence" value="ECO:0007669"/>
    <property type="project" value="InterPro"/>
</dbReference>
<proteinExistence type="predicted"/>
<feature type="compositionally biased region" description="Acidic residues" evidence="1">
    <location>
        <begin position="112"/>
        <end position="129"/>
    </location>
</feature>
<dbReference type="STRING" id="7739.C3YGB9"/>
<feature type="region of interest" description="Disordered" evidence="1">
    <location>
        <begin position="42"/>
        <end position="130"/>
    </location>
</feature>
<dbReference type="SUPFAM" id="SSF56059">
    <property type="entry name" value="Glutathione synthetase ATP-binding domain-like"/>
    <property type="match status" value="1"/>
</dbReference>
<accession>C3YGB9</accession>